<dbReference type="AlphaFoldDB" id="A0AAD9RTK8"/>
<dbReference type="InterPro" id="IPR005484">
    <property type="entry name" value="Ribosomal_uL18_bac/plant/anim"/>
</dbReference>
<dbReference type="GO" id="GO:0006412">
    <property type="term" value="P:translation"/>
    <property type="evidence" value="ECO:0007669"/>
    <property type="project" value="InterPro"/>
</dbReference>
<dbReference type="InterPro" id="IPR036967">
    <property type="entry name" value="Ribosomal_uS11_sf"/>
</dbReference>
<keyword evidence="5" id="KW-0687">Ribonucleoprotein</keyword>
<keyword evidence="4" id="KW-0496">Mitochondrion</keyword>
<dbReference type="GO" id="GO:0003735">
    <property type="term" value="F:structural constituent of ribosome"/>
    <property type="evidence" value="ECO:0007669"/>
    <property type="project" value="InterPro"/>
</dbReference>
<gene>
    <name evidence="8" type="ORF">KPH14_008672</name>
</gene>
<reference evidence="8" key="2">
    <citation type="journal article" date="2023" name="Commun. Biol.">
        <title>Intrasexual cuticular hydrocarbon dimorphism in a wasp sheds light on hydrocarbon biosynthesis genes in Hymenoptera.</title>
        <authorList>
            <person name="Moris V.C."/>
            <person name="Podsiadlowski L."/>
            <person name="Martin S."/>
            <person name="Oeyen J.P."/>
            <person name="Donath A."/>
            <person name="Petersen M."/>
            <person name="Wilbrandt J."/>
            <person name="Misof B."/>
            <person name="Liedtke D."/>
            <person name="Thamm M."/>
            <person name="Scheiner R."/>
            <person name="Schmitt T."/>
            <person name="Niehuis O."/>
        </authorList>
    </citation>
    <scope>NUCLEOTIDE SEQUENCE</scope>
    <source>
        <strain evidence="8">GBR_01_08_01A</strain>
    </source>
</reference>
<comment type="similarity">
    <text evidence="2">Belongs to the universal ribosomal protein uL18 family.</text>
</comment>
<dbReference type="PANTHER" id="PTHR12899:SF3">
    <property type="entry name" value="LARGE RIBOSOMAL SUBUNIT PROTEIN UL18M"/>
    <property type="match status" value="1"/>
</dbReference>
<evidence type="ECO:0000313" key="8">
    <source>
        <dbReference type="EMBL" id="KAK2585173.1"/>
    </source>
</evidence>
<dbReference type="GO" id="GO:0005743">
    <property type="term" value="C:mitochondrial inner membrane"/>
    <property type="evidence" value="ECO:0007669"/>
    <property type="project" value="UniProtKB-ARBA"/>
</dbReference>
<evidence type="ECO:0000256" key="3">
    <source>
        <dbReference type="ARBA" id="ARBA00022980"/>
    </source>
</evidence>
<protein>
    <recommendedName>
        <fullName evidence="6">Large ribosomal subunit protein uL18m</fullName>
    </recommendedName>
    <alternativeName>
        <fullName evidence="7">39S ribosomal protein L18, mitochondrial</fullName>
    </alternativeName>
</protein>
<name>A0AAD9RTK8_9HYME</name>
<dbReference type="GO" id="GO:1990904">
    <property type="term" value="C:ribonucleoprotein complex"/>
    <property type="evidence" value="ECO:0007669"/>
    <property type="project" value="UniProtKB-KW"/>
</dbReference>
<dbReference type="Gene3D" id="3.30.420.80">
    <property type="entry name" value="Ribosomal protein S11"/>
    <property type="match status" value="1"/>
</dbReference>
<evidence type="ECO:0000256" key="4">
    <source>
        <dbReference type="ARBA" id="ARBA00023128"/>
    </source>
</evidence>
<dbReference type="FunFam" id="3.30.420.80:FF:000005">
    <property type="entry name" value="39S ribosomal protein L18, mitochondrial"/>
    <property type="match status" value="1"/>
</dbReference>
<comment type="caution">
    <text evidence="8">The sequence shown here is derived from an EMBL/GenBank/DDBJ whole genome shotgun (WGS) entry which is preliminary data.</text>
</comment>
<dbReference type="InterPro" id="IPR057268">
    <property type="entry name" value="Ribosomal_L18"/>
</dbReference>
<accession>A0AAD9RTK8</accession>
<dbReference type="PANTHER" id="PTHR12899">
    <property type="entry name" value="39S RIBOSOMAL PROTEIN L18, MITOCHONDRIAL"/>
    <property type="match status" value="1"/>
</dbReference>
<evidence type="ECO:0000256" key="5">
    <source>
        <dbReference type="ARBA" id="ARBA00023274"/>
    </source>
</evidence>
<reference evidence="8" key="1">
    <citation type="submission" date="2021-08" db="EMBL/GenBank/DDBJ databases">
        <authorList>
            <person name="Misof B."/>
            <person name="Oliver O."/>
            <person name="Podsiadlowski L."/>
            <person name="Donath A."/>
            <person name="Peters R."/>
            <person name="Mayer C."/>
            <person name="Rust J."/>
            <person name="Gunkel S."/>
            <person name="Lesny P."/>
            <person name="Martin S."/>
            <person name="Oeyen J.P."/>
            <person name="Petersen M."/>
            <person name="Panagiotis P."/>
            <person name="Wilbrandt J."/>
            <person name="Tanja T."/>
        </authorList>
    </citation>
    <scope>NUCLEOTIDE SEQUENCE</scope>
    <source>
        <strain evidence="8">GBR_01_08_01A</strain>
        <tissue evidence="8">Thorax + abdomen</tissue>
    </source>
</reference>
<dbReference type="CDD" id="cd00432">
    <property type="entry name" value="Ribosomal_L18_L5e"/>
    <property type="match status" value="1"/>
</dbReference>
<sequence length="177" mass="20870">MFAKDMRLCLSNTILKKRIHNNTSLIDSCTEVRNRNPRNLERLRIARKPEGYHLDKPDRSFWHKLEISKTQRNVFAEIIHFENGPVITVSTSEWALKKYLYRSYDSMAYIAVGKVLAQRCLESGICEIYYSGKPVDKTSLLLGELEKNNIILQEPSRYIHPYPWSLFRPEKPWESHE</sequence>
<comment type="subcellular location">
    <subcellularLocation>
        <location evidence="1">Mitochondrion</location>
    </subcellularLocation>
</comment>
<dbReference type="GO" id="GO:0005840">
    <property type="term" value="C:ribosome"/>
    <property type="evidence" value="ECO:0007669"/>
    <property type="project" value="UniProtKB-KW"/>
</dbReference>
<proteinExistence type="inferred from homology"/>
<dbReference type="GO" id="GO:0008097">
    <property type="term" value="F:5S rRNA binding"/>
    <property type="evidence" value="ECO:0007669"/>
    <property type="project" value="TreeGrafter"/>
</dbReference>
<keyword evidence="3" id="KW-0689">Ribosomal protein</keyword>
<evidence type="ECO:0000256" key="6">
    <source>
        <dbReference type="ARBA" id="ARBA00069051"/>
    </source>
</evidence>
<evidence type="ECO:0000313" key="9">
    <source>
        <dbReference type="Proteomes" id="UP001258017"/>
    </source>
</evidence>
<evidence type="ECO:0000256" key="1">
    <source>
        <dbReference type="ARBA" id="ARBA00004173"/>
    </source>
</evidence>
<keyword evidence="9" id="KW-1185">Reference proteome</keyword>
<evidence type="ECO:0000256" key="7">
    <source>
        <dbReference type="ARBA" id="ARBA00082661"/>
    </source>
</evidence>
<organism evidence="8 9">
    <name type="scientific">Odynerus spinipes</name>
    <dbReference type="NCBI Taxonomy" id="1348599"/>
    <lineage>
        <taxon>Eukaryota</taxon>
        <taxon>Metazoa</taxon>
        <taxon>Ecdysozoa</taxon>
        <taxon>Arthropoda</taxon>
        <taxon>Hexapoda</taxon>
        <taxon>Insecta</taxon>
        <taxon>Pterygota</taxon>
        <taxon>Neoptera</taxon>
        <taxon>Endopterygota</taxon>
        <taxon>Hymenoptera</taxon>
        <taxon>Apocrita</taxon>
        <taxon>Aculeata</taxon>
        <taxon>Vespoidea</taxon>
        <taxon>Vespidae</taxon>
        <taxon>Eumeninae</taxon>
        <taxon>Odynerus</taxon>
    </lineage>
</organism>
<dbReference type="Proteomes" id="UP001258017">
    <property type="component" value="Unassembled WGS sequence"/>
</dbReference>
<evidence type="ECO:0000256" key="2">
    <source>
        <dbReference type="ARBA" id="ARBA00007116"/>
    </source>
</evidence>
<dbReference type="EMBL" id="JAIFRP010000022">
    <property type="protein sequence ID" value="KAK2585173.1"/>
    <property type="molecule type" value="Genomic_DNA"/>
</dbReference>
<dbReference type="SUPFAM" id="SSF53137">
    <property type="entry name" value="Translational machinery components"/>
    <property type="match status" value="1"/>
</dbReference>